<protein>
    <submittedName>
        <fullName evidence="3">BTB domain-containing protein</fullName>
    </submittedName>
</protein>
<sequence>MDLENLSDSYAKYYTEDNVHRTKFMCTIENFSTCYKEFKSCGEYDIDGGYFCKDDNLCLQCCKRLHTMGAGQTFIFGVDYETQTKCSLDIYSWSSDDTSPGSIYVKLRFHELYRLEIMALCKFCILDVDGEERYKSVEGFCDCTIKVGDSEIGVHKNILAIRSEVLRLTLENKLTEHGKDIIEINDFPLEVVKEMINYLYTGRSPKIDEFAFEMFEIAEKYKVEGLKLIATGSLLKSLKVENVCEYLEKSEIYSIEILKEFCIGYIYFNLDKIVFGEKWSRIVNSYPLLLERVLMVTAGMN</sequence>
<dbReference type="Proteomes" id="UP000046392">
    <property type="component" value="Unplaced"/>
</dbReference>
<dbReference type="WBParaSite" id="SPAL_0000101000.1">
    <property type="protein sequence ID" value="SPAL_0000101000.1"/>
    <property type="gene ID" value="SPAL_0000101000"/>
</dbReference>
<dbReference type="PROSITE" id="PS50097">
    <property type="entry name" value="BTB"/>
    <property type="match status" value="1"/>
</dbReference>
<dbReference type="Gene3D" id="3.30.710.10">
    <property type="entry name" value="Potassium Channel Kv1.1, Chain A"/>
    <property type="match status" value="1"/>
</dbReference>
<dbReference type="SUPFAM" id="SSF54695">
    <property type="entry name" value="POZ domain"/>
    <property type="match status" value="1"/>
</dbReference>
<evidence type="ECO:0000313" key="2">
    <source>
        <dbReference type="Proteomes" id="UP000046392"/>
    </source>
</evidence>
<organism evidence="2 3">
    <name type="scientific">Strongyloides papillosus</name>
    <name type="common">Intestinal threadworm</name>
    <dbReference type="NCBI Taxonomy" id="174720"/>
    <lineage>
        <taxon>Eukaryota</taxon>
        <taxon>Metazoa</taxon>
        <taxon>Ecdysozoa</taxon>
        <taxon>Nematoda</taxon>
        <taxon>Chromadorea</taxon>
        <taxon>Rhabditida</taxon>
        <taxon>Tylenchina</taxon>
        <taxon>Panagrolaimomorpha</taxon>
        <taxon>Strongyloidoidea</taxon>
        <taxon>Strongyloididae</taxon>
        <taxon>Strongyloides</taxon>
    </lineage>
</organism>
<dbReference type="AlphaFoldDB" id="A0A0N5B4K9"/>
<dbReference type="Gene3D" id="1.25.40.420">
    <property type="match status" value="1"/>
</dbReference>
<reference evidence="3" key="1">
    <citation type="submission" date="2017-02" db="UniProtKB">
        <authorList>
            <consortium name="WormBaseParasite"/>
        </authorList>
    </citation>
    <scope>IDENTIFICATION</scope>
</reference>
<dbReference type="InterPro" id="IPR011333">
    <property type="entry name" value="SKP1/BTB/POZ_sf"/>
</dbReference>
<accession>A0A0N5B4K9</accession>
<dbReference type="InterPro" id="IPR000210">
    <property type="entry name" value="BTB/POZ_dom"/>
</dbReference>
<keyword evidence="2" id="KW-1185">Reference proteome</keyword>
<dbReference type="Pfam" id="PF00651">
    <property type="entry name" value="BTB"/>
    <property type="match status" value="1"/>
</dbReference>
<evidence type="ECO:0000313" key="3">
    <source>
        <dbReference type="WBParaSite" id="SPAL_0000101000.1"/>
    </source>
</evidence>
<evidence type="ECO:0000259" key="1">
    <source>
        <dbReference type="PROSITE" id="PS50097"/>
    </source>
</evidence>
<name>A0A0N5B4K9_STREA</name>
<dbReference type="SMART" id="SM00225">
    <property type="entry name" value="BTB"/>
    <property type="match status" value="1"/>
</dbReference>
<proteinExistence type="predicted"/>
<dbReference type="PANTHER" id="PTHR24413">
    <property type="entry name" value="SPECKLE-TYPE POZ PROTEIN"/>
    <property type="match status" value="1"/>
</dbReference>
<feature type="domain" description="BTB" evidence="1">
    <location>
        <begin position="141"/>
        <end position="203"/>
    </location>
</feature>
<dbReference type="STRING" id="174720.A0A0N5B4K9"/>